<feature type="domain" description="STAS" evidence="1">
    <location>
        <begin position="16"/>
        <end position="85"/>
    </location>
</feature>
<keyword evidence="3" id="KW-1185">Reference proteome</keyword>
<dbReference type="EMBL" id="PQWB01000001">
    <property type="protein sequence ID" value="POZ64054.1"/>
    <property type="molecule type" value="Genomic_DNA"/>
</dbReference>
<comment type="caution">
    <text evidence="2">The sequence shown here is derived from an EMBL/GenBank/DDBJ whole genome shotgun (WGS) entry which is preliminary data.</text>
</comment>
<dbReference type="Gene3D" id="3.30.750.24">
    <property type="entry name" value="STAS domain"/>
    <property type="match status" value="1"/>
</dbReference>
<dbReference type="AlphaFoldDB" id="A0A2S5DLX3"/>
<evidence type="ECO:0000313" key="3">
    <source>
        <dbReference type="Proteomes" id="UP000237082"/>
    </source>
</evidence>
<proteinExistence type="predicted"/>
<gene>
    <name evidence="2" type="ORF">C2I19_00115</name>
</gene>
<dbReference type="RefSeq" id="WP_103900703.1">
    <property type="nucleotide sequence ID" value="NZ_PQWB01000001.1"/>
</dbReference>
<sequence>MPIRLTQDGEATRAALEGEWTIFTAEDMQDELFGLLNHARLVLDLSGIAEMDGCGAQMLAILLAEARRMGKPTAIAAGSPLLDDVAGWLGFNALADRGDAAAEDGDHGS</sequence>
<dbReference type="PROSITE" id="PS50801">
    <property type="entry name" value="STAS"/>
    <property type="match status" value="1"/>
</dbReference>
<evidence type="ECO:0000259" key="1">
    <source>
        <dbReference type="PROSITE" id="PS50801"/>
    </source>
</evidence>
<name>A0A2S5DLX3_9NEIS</name>
<dbReference type="SUPFAM" id="SSF52091">
    <property type="entry name" value="SpoIIaa-like"/>
    <property type="match status" value="1"/>
</dbReference>
<dbReference type="InterPro" id="IPR058548">
    <property type="entry name" value="MlaB-like_STAS"/>
</dbReference>
<dbReference type="Pfam" id="PF13466">
    <property type="entry name" value="STAS_2"/>
    <property type="match status" value="1"/>
</dbReference>
<organism evidence="2 3">
    <name type="scientific">Chromobacterium alticapitis</name>
    <dbReference type="NCBI Taxonomy" id="2073169"/>
    <lineage>
        <taxon>Bacteria</taxon>
        <taxon>Pseudomonadati</taxon>
        <taxon>Pseudomonadota</taxon>
        <taxon>Betaproteobacteria</taxon>
        <taxon>Neisseriales</taxon>
        <taxon>Chromobacteriaceae</taxon>
        <taxon>Chromobacterium</taxon>
    </lineage>
</organism>
<accession>A0A2S5DLX3</accession>
<protein>
    <submittedName>
        <fullName evidence="2">Sulfate transporter</fullName>
    </submittedName>
</protein>
<dbReference type="OrthoDB" id="8590711at2"/>
<dbReference type="InterPro" id="IPR002645">
    <property type="entry name" value="STAS_dom"/>
</dbReference>
<reference evidence="3" key="1">
    <citation type="submission" date="2018-02" db="EMBL/GenBank/DDBJ databases">
        <authorList>
            <person name="O'Hara-Hanley K."/>
            <person name="Soby S."/>
        </authorList>
    </citation>
    <scope>NUCLEOTIDE SEQUENCE [LARGE SCALE GENOMIC DNA]</scope>
    <source>
        <strain evidence="3">MWU14-2602</strain>
    </source>
</reference>
<evidence type="ECO:0000313" key="2">
    <source>
        <dbReference type="EMBL" id="POZ64054.1"/>
    </source>
</evidence>
<dbReference type="InterPro" id="IPR036513">
    <property type="entry name" value="STAS_dom_sf"/>
</dbReference>
<dbReference type="CDD" id="cd07043">
    <property type="entry name" value="STAS_anti-anti-sigma_factors"/>
    <property type="match status" value="1"/>
</dbReference>
<dbReference type="Proteomes" id="UP000237082">
    <property type="component" value="Unassembled WGS sequence"/>
</dbReference>